<evidence type="ECO:0000313" key="3">
    <source>
        <dbReference type="Proteomes" id="UP000001194"/>
    </source>
</evidence>
<dbReference type="HOGENOM" id="CLU_074887_0_0_1"/>
<protein>
    <submittedName>
        <fullName evidence="2">Predicted protein</fullName>
    </submittedName>
</protein>
<keyword evidence="3" id="KW-1185">Reference proteome</keyword>
<dbReference type="RefSeq" id="XP_001882162.1">
    <property type="nucleotide sequence ID" value="XM_001882127.1"/>
</dbReference>
<gene>
    <name evidence="2" type="ORF">LACBIDRAFT_298907</name>
</gene>
<evidence type="ECO:0000259" key="1">
    <source>
        <dbReference type="Pfam" id="PF18718"/>
    </source>
</evidence>
<dbReference type="KEGG" id="lbc:LACBIDRAFT_298907"/>
<feature type="domain" description="CxC5 like cysteine cluster associated with KDZ" evidence="1">
    <location>
        <begin position="113"/>
        <end position="227"/>
    </location>
</feature>
<dbReference type="InParanoid" id="B0DDK3"/>
<dbReference type="EMBL" id="DS547105">
    <property type="protein sequence ID" value="EDR07231.1"/>
    <property type="molecule type" value="Genomic_DNA"/>
</dbReference>
<dbReference type="InterPro" id="IPR041539">
    <property type="entry name" value="CxC5"/>
</dbReference>
<evidence type="ECO:0000313" key="2">
    <source>
        <dbReference type="EMBL" id="EDR07231.1"/>
    </source>
</evidence>
<dbReference type="Proteomes" id="UP000001194">
    <property type="component" value="Unassembled WGS sequence"/>
</dbReference>
<reference evidence="2 3" key="1">
    <citation type="journal article" date="2008" name="Nature">
        <title>The genome of Laccaria bicolor provides insights into mycorrhizal symbiosis.</title>
        <authorList>
            <person name="Martin F."/>
            <person name="Aerts A."/>
            <person name="Ahren D."/>
            <person name="Brun A."/>
            <person name="Danchin E.G.J."/>
            <person name="Duchaussoy F."/>
            <person name="Gibon J."/>
            <person name="Kohler A."/>
            <person name="Lindquist E."/>
            <person name="Pereda V."/>
            <person name="Salamov A."/>
            <person name="Shapiro H.J."/>
            <person name="Wuyts J."/>
            <person name="Blaudez D."/>
            <person name="Buee M."/>
            <person name="Brokstein P."/>
            <person name="Canbaeck B."/>
            <person name="Cohen D."/>
            <person name="Courty P.E."/>
            <person name="Coutinho P.M."/>
            <person name="Delaruelle C."/>
            <person name="Detter J.C."/>
            <person name="Deveau A."/>
            <person name="DiFazio S."/>
            <person name="Duplessis S."/>
            <person name="Fraissinet-Tachet L."/>
            <person name="Lucic E."/>
            <person name="Frey-Klett P."/>
            <person name="Fourrey C."/>
            <person name="Feussner I."/>
            <person name="Gay G."/>
            <person name="Grimwood J."/>
            <person name="Hoegger P.J."/>
            <person name="Jain P."/>
            <person name="Kilaru S."/>
            <person name="Labbe J."/>
            <person name="Lin Y.C."/>
            <person name="Legue V."/>
            <person name="Le Tacon F."/>
            <person name="Marmeisse R."/>
            <person name="Melayah D."/>
            <person name="Montanini B."/>
            <person name="Muratet M."/>
            <person name="Nehls U."/>
            <person name="Niculita-Hirzel H."/>
            <person name="Oudot-Le Secq M.P."/>
            <person name="Peter M."/>
            <person name="Quesneville H."/>
            <person name="Rajashekar B."/>
            <person name="Reich M."/>
            <person name="Rouhier N."/>
            <person name="Schmutz J."/>
            <person name="Yin T."/>
            <person name="Chalot M."/>
            <person name="Henrissat B."/>
            <person name="Kuees U."/>
            <person name="Lucas S."/>
            <person name="Van de Peer Y."/>
            <person name="Podila G.K."/>
            <person name="Polle A."/>
            <person name="Pukkila P.J."/>
            <person name="Richardson P.M."/>
            <person name="Rouze P."/>
            <person name="Sanders I.R."/>
            <person name="Stajich J.E."/>
            <person name="Tunlid A."/>
            <person name="Tuskan G."/>
            <person name="Grigoriev I.V."/>
        </authorList>
    </citation>
    <scope>NUCLEOTIDE SEQUENCE [LARGE SCALE GENOMIC DNA]</scope>
    <source>
        <strain evidence="3">S238N-H82 / ATCC MYA-4686</strain>
    </source>
</reference>
<sequence>MAMVRFKVGQDLIPDGLTLPQILSFVHLASALKNNIILVQPPSVIPSSAPTSPPPAICNFLADALGISLEATLTCWKLLKEEVWTYTTAEQEVFELEAAFHDHRWKQGIILEAFLTLYLPSQFCTNSLCARSKPLKKDQHHQAVVYTLVHRVQPAWSVHLSCQDCCTNYHNNFSVLGGLHTYYGGIPKYIQVGEHQFVENTVINMWITMMLVGWFSATNCARTYNIALSWQQEADLVLGGWQFGTTLMTEHVWDAFIIYMLLQDHCTQDICMQVPHTGSQKDRFTELMKQQ</sequence>
<name>B0DDK3_LACBS</name>
<accession>B0DDK3</accession>
<dbReference type="Pfam" id="PF18718">
    <property type="entry name" value="CxC5"/>
    <property type="match status" value="1"/>
</dbReference>
<dbReference type="GeneID" id="6077727"/>
<proteinExistence type="predicted"/>
<dbReference type="OrthoDB" id="2956462at2759"/>
<dbReference type="AlphaFoldDB" id="B0DDK3"/>
<organism evidence="3">
    <name type="scientific">Laccaria bicolor (strain S238N-H82 / ATCC MYA-4686)</name>
    <name type="common">Bicoloured deceiver</name>
    <name type="synonym">Laccaria laccata var. bicolor</name>
    <dbReference type="NCBI Taxonomy" id="486041"/>
    <lineage>
        <taxon>Eukaryota</taxon>
        <taxon>Fungi</taxon>
        <taxon>Dikarya</taxon>
        <taxon>Basidiomycota</taxon>
        <taxon>Agaricomycotina</taxon>
        <taxon>Agaricomycetes</taxon>
        <taxon>Agaricomycetidae</taxon>
        <taxon>Agaricales</taxon>
        <taxon>Agaricineae</taxon>
        <taxon>Hydnangiaceae</taxon>
        <taxon>Laccaria</taxon>
    </lineage>
</organism>